<reference evidence="2 3" key="1">
    <citation type="submission" date="2019-03" db="EMBL/GenBank/DDBJ databases">
        <title>Deep-cultivation of Planctomycetes and their phenomic and genomic characterization uncovers novel biology.</title>
        <authorList>
            <person name="Wiegand S."/>
            <person name="Jogler M."/>
            <person name="Boedeker C."/>
            <person name="Pinto D."/>
            <person name="Vollmers J."/>
            <person name="Rivas-Marin E."/>
            <person name="Kohn T."/>
            <person name="Peeters S.H."/>
            <person name="Heuer A."/>
            <person name="Rast P."/>
            <person name="Oberbeckmann S."/>
            <person name="Bunk B."/>
            <person name="Jeske O."/>
            <person name="Meyerdierks A."/>
            <person name="Storesund J.E."/>
            <person name="Kallscheuer N."/>
            <person name="Luecker S."/>
            <person name="Lage O.M."/>
            <person name="Pohl T."/>
            <person name="Merkel B.J."/>
            <person name="Hornburger P."/>
            <person name="Mueller R.-W."/>
            <person name="Bruemmer F."/>
            <person name="Labrenz M."/>
            <person name="Spormann A.M."/>
            <person name="Op den Camp H."/>
            <person name="Overmann J."/>
            <person name="Amann R."/>
            <person name="Jetten M.S.M."/>
            <person name="Mascher T."/>
            <person name="Medema M.H."/>
            <person name="Devos D.P."/>
            <person name="Kaster A.-K."/>
            <person name="Ovreas L."/>
            <person name="Rohde M."/>
            <person name="Galperin M.Y."/>
            <person name="Jogler C."/>
        </authorList>
    </citation>
    <scope>NUCLEOTIDE SEQUENCE [LARGE SCALE GENOMIC DNA]</scope>
    <source>
        <strain evidence="2 3">V202</strain>
    </source>
</reference>
<keyword evidence="3" id="KW-1185">Reference proteome</keyword>
<dbReference type="EMBL" id="CP037422">
    <property type="protein sequence ID" value="QDU07758.1"/>
    <property type="molecule type" value="Genomic_DNA"/>
</dbReference>
<name>A0A517WRB2_9PLAN</name>
<dbReference type="OrthoDB" id="269226at2"/>
<dbReference type="RefSeq" id="WP_145171941.1">
    <property type="nucleotide sequence ID" value="NZ_CP037422.1"/>
</dbReference>
<gene>
    <name evidence="2" type="ORF">V202x_11190</name>
</gene>
<organism evidence="2 3">
    <name type="scientific">Gimesia aquarii</name>
    <dbReference type="NCBI Taxonomy" id="2527964"/>
    <lineage>
        <taxon>Bacteria</taxon>
        <taxon>Pseudomonadati</taxon>
        <taxon>Planctomycetota</taxon>
        <taxon>Planctomycetia</taxon>
        <taxon>Planctomycetales</taxon>
        <taxon>Planctomycetaceae</taxon>
        <taxon>Gimesia</taxon>
    </lineage>
</organism>
<sequence length="88" mass="9959">MDHLNTHCGAPLVQIVVQRLGIGPGSLGKVKRRDILKTMTSRRQFLSDPAHRIRFVSLPKHSSWLNQIEIVFASINRHMMCRGNNAPC</sequence>
<dbReference type="AlphaFoldDB" id="A0A517WRB2"/>
<dbReference type="InterPro" id="IPR038717">
    <property type="entry name" value="Tc1-like_DDE_dom"/>
</dbReference>
<dbReference type="Proteomes" id="UP000318384">
    <property type="component" value="Chromosome"/>
</dbReference>
<accession>A0A517WRB2</accession>
<proteinExistence type="predicted"/>
<evidence type="ECO:0000259" key="1">
    <source>
        <dbReference type="Pfam" id="PF13358"/>
    </source>
</evidence>
<dbReference type="Pfam" id="PF13358">
    <property type="entry name" value="DDE_3"/>
    <property type="match status" value="1"/>
</dbReference>
<evidence type="ECO:0000313" key="3">
    <source>
        <dbReference type="Proteomes" id="UP000318384"/>
    </source>
</evidence>
<evidence type="ECO:0000313" key="2">
    <source>
        <dbReference type="EMBL" id="QDU07758.1"/>
    </source>
</evidence>
<protein>
    <recommendedName>
        <fullName evidence="1">Tc1-like transposase DDE domain-containing protein</fullName>
    </recommendedName>
</protein>
<feature type="domain" description="Tc1-like transposase DDE" evidence="1">
    <location>
        <begin position="2"/>
        <end position="79"/>
    </location>
</feature>